<dbReference type="AlphaFoldDB" id="W7DTL9"/>
<name>W7DTL9_9LIST</name>
<evidence type="ECO:0000313" key="2">
    <source>
        <dbReference type="Proteomes" id="UP000019241"/>
    </source>
</evidence>
<organism evidence="1 2">
    <name type="scientific">Listeria fleischmannii FSL S10-1203</name>
    <dbReference type="NCBI Taxonomy" id="1265822"/>
    <lineage>
        <taxon>Bacteria</taxon>
        <taxon>Bacillati</taxon>
        <taxon>Bacillota</taxon>
        <taxon>Bacilli</taxon>
        <taxon>Bacillales</taxon>
        <taxon>Listeriaceae</taxon>
        <taxon>Listeria</taxon>
    </lineage>
</organism>
<gene>
    <name evidence="1" type="ORF">MCOL2_15772</name>
</gene>
<accession>W7DTL9</accession>
<comment type="caution">
    <text evidence="1">The sequence shown here is derived from an EMBL/GenBank/DDBJ whole genome shotgun (WGS) entry which is preliminary data.</text>
</comment>
<proteinExistence type="predicted"/>
<reference evidence="1 2" key="1">
    <citation type="submission" date="2012-12" db="EMBL/GenBank/DDBJ databases">
        <title>Novel taxa of Listeriaceae from agricultural environments in the United States.</title>
        <authorList>
            <person name="den Bakker H.C."/>
            <person name="Allred A."/>
            <person name="Warchocki S."/>
            <person name="Wright E.M."/>
            <person name="Burrell A."/>
            <person name="Nightingale K.K."/>
            <person name="Kephart D."/>
            <person name="Wiedmann M."/>
        </authorList>
    </citation>
    <scope>NUCLEOTIDE SEQUENCE [LARGE SCALE GENOMIC DNA]</scope>
    <source>
        <strain evidence="1 2">FSL S10-1203</strain>
    </source>
</reference>
<protein>
    <submittedName>
        <fullName evidence="1">Uncharacterized protein</fullName>
    </submittedName>
</protein>
<dbReference type="PATRIC" id="fig|1265822.4.peg.3204"/>
<sequence length="309" mass="35589">MNISFGNLLKLFIEFQSVIEGKNLFQKNLTSQIECLAKRGFLQITDLADSNIRNAISHGGVKASGTTMKFTYRKGAQYLEQESTVYDFKDSLLQLFDGVSAVILSWISYLCEKNITYNEVYQNANVSEDTSHFFERLSMTTLLTTCDKISQITVKNDTEERNQVNVELTGIDLAINSRIFIGLSTAERIFQLRNLSLIDTIMISFNSPKVANSFFTVKCSVIEDLINGRIEMQEAWQRVVEDKGVLMYPINDEPRNEFEDSFRYYPEIETDDYRITEIEDISIEKEKRFKAVVYLKRAQRPTHVKKGGY</sequence>
<dbReference type="RefSeq" id="WP_217177222.1">
    <property type="nucleotide sequence ID" value="NZ_AODM01000053.1"/>
</dbReference>
<dbReference type="EMBL" id="AODM01000053">
    <property type="protein sequence ID" value="EUJ50897.1"/>
    <property type="molecule type" value="Genomic_DNA"/>
</dbReference>
<evidence type="ECO:0000313" key="1">
    <source>
        <dbReference type="EMBL" id="EUJ50897.1"/>
    </source>
</evidence>
<dbReference type="Proteomes" id="UP000019241">
    <property type="component" value="Unassembled WGS sequence"/>
</dbReference>